<keyword evidence="2" id="KW-1133">Transmembrane helix</keyword>
<dbReference type="Pfam" id="PF25876">
    <property type="entry name" value="HH_MFP_RND"/>
    <property type="match status" value="1"/>
</dbReference>
<sequence>MSDMKKVPTDVKLENKIEKIYEDRETEMPEKKSKRWPLFFGLFVAVAALSGAYYAYDTLYASKHAITDNAYVGADIAGITPLIAAPVKEVRVSDTQHVAKGDILVVLDDTDAKLHLAQAEAGYQQSLRAVKALNATDKTLLAQIEGRKADQKRAEAQHEMAEANFAKAKIDLERRQTLVENGSVSGDELTMAETAFKNAEANLGAAEAALEAASAGLEAAEGQQMANAAMIEGASVENNPQVLVAKAQRDQAQVNLDRTVIRAPVDGVVSMRRVQVGERVQPGMRLMVVVPLDEVYVDANFKEVQLEKVEPGQSVTLHSDLYGSDVEFEGTVVGFSGGTGAAFSAVPAQNATGNWIKVVQRLPVRIALNPEQLKDHPLEVGLSMEADIHVAE</sequence>
<dbReference type="STRING" id="655353.SAMN04488056_106219"/>
<keyword evidence="5" id="KW-1185">Reference proteome</keyword>
<dbReference type="EMBL" id="FOVR01000006">
    <property type="protein sequence ID" value="SFO47200.1"/>
    <property type="molecule type" value="Genomic_DNA"/>
</dbReference>
<dbReference type="PANTHER" id="PTHR30386:SF19">
    <property type="entry name" value="MULTIDRUG EXPORT PROTEIN EMRA-RELATED"/>
    <property type="match status" value="1"/>
</dbReference>
<accession>A0A1I5HGP9</accession>
<dbReference type="Proteomes" id="UP000199236">
    <property type="component" value="Unassembled WGS sequence"/>
</dbReference>
<dbReference type="Gene3D" id="2.40.30.170">
    <property type="match status" value="1"/>
</dbReference>
<evidence type="ECO:0000256" key="1">
    <source>
        <dbReference type="ARBA" id="ARBA00004196"/>
    </source>
</evidence>
<feature type="domain" description="Multidrug resistance protein MdtA-like alpha-helical hairpin" evidence="3">
    <location>
        <begin position="152"/>
        <end position="217"/>
    </location>
</feature>
<dbReference type="AlphaFoldDB" id="A0A1I5HGP9"/>
<organism evidence="4 5">
    <name type="scientific">Cohaesibacter marisflavi</name>
    <dbReference type="NCBI Taxonomy" id="655353"/>
    <lineage>
        <taxon>Bacteria</taxon>
        <taxon>Pseudomonadati</taxon>
        <taxon>Pseudomonadota</taxon>
        <taxon>Alphaproteobacteria</taxon>
        <taxon>Hyphomicrobiales</taxon>
        <taxon>Cohaesibacteraceae</taxon>
    </lineage>
</organism>
<evidence type="ECO:0000313" key="5">
    <source>
        <dbReference type="Proteomes" id="UP000199236"/>
    </source>
</evidence>
<dbReference type="GO" id="GO:0055085">
    <property type="term" value="P:transmembrane transport"/>
    <property type="evidence" value="ECO:0007669"/>
    <property type="project" value="InterPro"/>
</dbReference>
<comment type="subcellular location">
    <subcellularLocation>
        <location evidence="1">Cell envelope</location>
    </subcellularLocation>
</comment>
<keyword evidence="2" id="KW-0472">Membrane</keyword>
<protein>
    <submittedName>
        <fullName evidence="4">Membrane fusion protein, multidrug efflux system</fullName>
    </submittedName>
</protein>
<dbReference type="SUPFAM" id="SSF111369">
    <property type="entry name" value="HlyD-like secretion proteins"/>
    <property type="match status" value="3"/>
</dbReference>
<evidence type="ECO:0000313" key="4">
    <source>
        <dbReference type="EMBL" id="SFO47200.1"/>
    </source>
</evidence>
<proteinExistence type="predicted"/>
<dbReference type="PANTHER" id="PTHR30386">
    <property type="entry name" value="MEMBRANE FUSION SUBUNIT OF EMRAB-TOLC MULTIDRUG EFFLUX PUMP"/>
    <property type="match status" value="1"/>
</dbReference>
<dbReference type="GO" id="GO:0030313">
    <property type="term" value="C:cell envelope"/>
    <property type="evidence" value="ECO:0007669"/>
    <property type="project" value="UniProtKB-SubCell"/>
</dbReference>
<dbReference type="InterPro" id="IPR050739">
    <property type="entry name" value="MFP"/>
</dbReference>
<evidence type="ECO:0000259" key="3">
    <source>
        <dbReference type="Pfam" id="PF25876"/>
    </source>
</evidence>
<feature type="transmembrane region" description="Helical" evidence="2">
    <location>
        <begin position="36"/>
        <end position="56"/>
    </location>
</feature>
<reference evidence="4 5" key="1">
    <citation type="submission" date="2016-10" db="EMBL/GenBank/DDBJ databases">
        <authorList>
            <person name="de Groot N.N."/>
        </authorList>
    </citation>
    <scope>NUCLEOTIDE SEQUENCE [LARGE SCALE GENOMIC DNA]</scope>
    <source>
        <strain evidence="4 5">CGMCC 1.9157</strain>
    </source>
</reference>
<dbReference type="Gene3D" id="2.40.50.100">
    <property type="match status" value="1"/>
</dbReference>
<name>A0A1I5HGP9_9HYPH</name>
<dbReference type="Gene3D" id="1.10.287.470">
    <property type="entry name" value="Helix hairpin bin"/>
    <property type="match status" value="1"/>
</dbReference>
<dbReference type="InterPro" id="IPR058624">
    <property type="entry name" value="MdtA-like_HH"/>
</dbReference>
<dbReference type="PRINTS" id="PR01490">
    <property type="entry name" value="RTXTOXIND"/>
</dbReference>
<keyword evidence="2" id="KW-0812">Transmembrane</keyword>
<gene>
    <name evidence="4" type="ORF">SAMN04488056_106219</name>
</gene>
<evidence type="ECO:0000256" key="2">
    <source>
        <dbReference type="SAM" id="Phobius"/>
    </source>
</evidence>